<accession>A0A5C5G416</accession>
<keyword evidence="2" id="KW-1185">Reference proteome</keyword>
<reference evidence="1 2" key="1">
    <citation type="submission" date="2019-03" db="EMBL/GenBank/DDBJ databases">
        <title>Rhodosporidium diobovatum UCD-FST 08-225 genome sequencing, assembly, and annotation.</title>
        <authorList>
            <person name="Fakankun I.U."/>
            <person name="Fristensky B."/>
            <person name="Levin D.B."/>
        </authorList>
    </citation>
    <scope>NUCLEOTIDE SEQUENCE [LARGE SCALE GENOMIC DNA]</scope>
    <source>
        <strain evidence="1 2">UCD-FST 08-225</strain>
    </source>
</reference>
<organism evidence="1 2">
    <name type="scientific">Rhodotorula diobovata</name>
    <dbReference type="NCBI Taxonomy" id="5288"/>
    <lineage>
        <taxon>Eukaryota</taxon>
        <taxon>Fungi</taxon>
        <taxon>Dikarya</taxon>
        <taxon>Basidiomycota</taxon>
        <taxon>Pucciniomycotina</taxon>
        <taxon>Microbotryomycetes</taxon>
        <taxon>Sporidiobolales</taxon>
        <taxon>Sporidiobolaceae</taxon>
        <taxon>Rhodotorula</taxon>
    </lineage>
</organism>
<dbReference type="STRING" id="5288.A0A5C5G416"/>
<proteinExistence type="predicted"/>
<dbReference type="EMBL" id="SOZI01000014">
    <property type="protein sequence ID" value="TNY23199.1"/>
    <property type="molecule type" value="Genomic_DNA"/>
</dbReference>
<name>A0A5C5G416_9BASI</name>
<sequence>MRFDHLDDRTGYLHLAPYVRSDCGVDQRVWGNFARMRDLYSMFREDLCPPTMQLAAWAAQFFVSRARIVANPPSKYARVKELLEAPEAHWLLGEGKDFEWGAAMGPSNPFFGHALERSWPVIFNCTDPTMADRCGDDVYDKAACQCRDW</sequence>
<dbReference type="OrthoDB" id="28755at2759"/>
<comment type="caution">
    <text evidence="1">The sequence shown here is derived from an EMBL/GenBank/DDBJ whole genome shotgun (WGS) entry which is preliminary data.</text>
</comment>
<evidence type="ECO:0000313" key="2">
    <source>
        <dbReference type="Proteomes" id="UP000311382"/>
    </source>
</evidence>
<protein>
    <submittedName>
        <fullName evidence="1">Uncharacterized protein</fullName>
    </submittedName>
</protein>
<dbReference type="PANTHER" id="PTHR37490">
    <property type="entry name" value="EXPRESSED PROTEIN"/>
    <property type="match status" value="1"/>
</dbReference>
<dbReference type="AlphaFoldDB" id="A0A5C5G416"/>
<evidence type="ECO:0000313" key="1">
    <source>
        <dbReference type="EMBL" id="TNY23199.1"/>
    </source>
</evidence>
<dbReference type="PANTHER" id="PTHR37490:SF1">
    <property type="entry name" value="GLYCOSYLTRANSFERASE 2-LIKE DOMAIN-CONTAINING PROTEIN"/>
    <property type="match status" value="1"/>
</dbReference>
<gene>
    <name evidence="1" type="ORF">DMC30DRAFT_347763</name>
</gene>
<dbReference type="Proteomes" id="UP000311382">
    <property type="component" value="Unassembled WGS sequence"/>
</dbReference>